<dbReference type="PANTHER" id="PTHR34384">
    <property type="entry name" value="L-2,3-DIAMINOPROPANOATE--CITRATE LIGASE"/>
    <property type="match status" value="1"/>
</dbReference>
<sequence>MLLLSLPSLSLGISYFKRRVGPKLAYLHNERSSVATTLIWIPLSFAPAVSYTPRMAYWLQKLFGLFSAADSSASPQPTRHTSFYSEKHGYKSVSTLAALAGLAPDQRAAFAVTSRLLSSIVTESLLPAVYVEVSSPCVSGLCIILSWQETDAGPRVGRPLRPEDVFAIVPLHDVPVLKDSYIGPAKRIWLVDPFDMLPSVHYPRGPEVTGPVEPHTFTDVIRGSLTSPSWGFDGDLSYVQTLDPLHWWNKFAKTINLSEDLRANLAEELTSSLLWQNVAYRKALRPPTLFSPPIDWEQSIIEGHPTHPMHRARCTLPPLPSIDPETRDWYRTRIRFVRVRRQSLDTLGEFEEQVLELARIAAQKCGKPVPEVSAESTLMPTPWGKPAYGKTVVIPEIPQLAVKLAVGIKVSSALRTISHFTANLGPRFSSLLLPNLTIDPTILHIEREVASAVYTRDPSGSPVDPDVAKHFTAVMRKQYVPEEDEAVIICAALMEWGHEGVASGVPLVVHLFDLNTEEKRKAFFDEYARAPAEHLVRVSRKTGKLRGFVLRDLGGLRVHPPTLRSSTGVDFEFLPDHCVVTATLQEASKKLYHTLIHNHLHRLSRVLDVHYDGTAWEYVRKHMTRNIPRESWLWDVWMNEQAKSVSGKCLMRMKIQGLYRDSVYEPFPNLIQYRPEATSTLTTL</sequence>
<reference evidence="2 3" key="1">
    <citation type="submission" date="2019-02" db="EMBL/GenBank/DDBJ databases">
        <title>Genome sequencing of the rare red list fungi Dentipellis fragilis.</title>
        <authorList>
            <person name="Buettner E."/>
            <person name="Kellner H."/>
        </authorList>
    </citation>
    <scope>NUCLEOTIDE SEQUENCE [LARGE SCALE GENOMIC DNA]</scope>
    <source>
        <strain evidence="2 3">DSM 105465</strain>
    </source>
</reference>
<dbReference type="GO" id="GO:0019290">
    <property type="term" value="P:siderophore biosynthetic process"/>
    <property type="evidence" value="ECO:0007669"/>
    <property type="project" value="InterPro"/>
</dbReference>
<dbReference type="InterPro" id="IPR037455">
    <property type="entry name" value="LucA/IucC-like"/>
</dbReference>
<dbReference type="Pfam" id="PF04183">
    <property type="entry name" value="IucA_IucC"/>
    <property type="match status" value="1"/>
</dbReference>
<accession>A0A4Y9Z5D4</accession>
<evidence type="ECO:0000259" key="1">
    <source>
        <dbReference type="Pfam" id="PF04183"/>
    </source>
</evidence>
<proteinExistence type="predicted"/>
<dbReference type="PANTHER" id="PTHR34384:SF5">
    <property type="entry name" value="L-2,3-DIAMINOPROPANOATE--CITRATE LIGASE"/>
    <property type="match status" value="1"/>
</dbReference>
<comment type="caution">
    <text evidence="2">The sequence shown here is derived from an EMBL/GenBank/DDBJ whole genome shotgun (WGS) entry which is preliminary data.</text>
</comment>
<dbReference type="AlphaFoldDB" id="A0A4Y9Z5D4"/>
<organism evidence="2 3">
    <name type="scientific">Dentipellis fragilis</name>
    <dbReference type="NCBI Taxonomy" id="205917"/>
    <lineage>
        <taxon>Eukaryota</taxon>
        <taxon>Fungi</taxon>
        <taxon>Dikarya</taxon>
        <taxon>Basidiomycota</taxon>
        <taxon>Agaricomycotina</taxon>
        <taxon>Agaricomycetes</taxon>
        <taxon>Russulales</taxon>
        <taxon>Hericiaceae</taxon>
        <taxon>Dentipellis</taxon>
    </lineage>
</organism>
<evidence type="ECO:0000313" key="3">
    <source>
        <dbReference type="Proteomes" id="UP000298327"/>
    </source>
</evidence>
<dbReference type="OrthoDB" id="2117718at2759"/>
<protein>
    <recommendedName>
        <fullName evidence="1">Aerobactin siderophore biosynthesis IucA/IucC N-terminal domain-containing protein</fullName>
    </recommendedName>
</protein>
<evidence type="ECO:0000313" key="2">
    <source>
        <dbReference type="EMBL" id="TFY68539.1"/>
    </source>
</evidence>
<feature type="domain" description="Aerobactin siderophore biosynthesis IucA/IucC N-terminal" evidence="1">
    <location>
        <begin position="391"/>
        <end position="494"/>
    </location>
</feature>
<gene>
    <name evidence="2" type="ORF">EVG20_g3525</name>
</gene>
<dbReference type="STRING" id="205917.A0A4Y9Z5D4"/>
<dbReference type="InterPro" id="IPR007310">
    <property type="entry name" value="Aerobactin_biosyn_IucA/IucC_N"/>
</dbReference>
<keyword evidence="3" id="KW-1185">Reference proteome</keyword>
<name>A0A4Y9Z5D4_9AGAM</name>
<dbReference type="EMBL" id="SEOQ01000159">
    <property type="protein sequence ID" value="TFY68539.1"/>
    <property type="molecule type" value="Genomic_DNA"/>
</dbReference>
<dbReference type="Gene3D" id="1.10.510.40">
    <property type="match status" value="1"/>
</dbReference>
<dbReference type="Proteomes" id="UP000298327">
    <property type="component" value="Unassembled WGS sequence"/>
</dbReference>